<sequence>MSETTHKTVTLDNAITRGKEEITAIQLRKPKTGELRGLNVVDILNMDVNAMSNLLPRISSPVLTKEEVQDLAPEDFVQLAGEVTSFLIPKKMR</sequence>
<dbReference type="InterPro" id="IPR019289">
    <property type="entry name" value="Phage_tail_E/E"/>
</dbReference>
<dbReference type="EMBL" id="CP000891">
    <property type="protein sequence ID" value="ABX50059.1"/>
    <property type="molecule type" value="Genomic_DNA"/>
</dbReference>
<evidence type="ECO:0000313" key="1">
    <source>
        <dbReference type="EMBL" id="ABX50059.1"/>
    </source>
</evidence>
<protein>
    <submittedName>
        <fullName evidence="1">Tail E family protein</fullName>
    </submittedName>
</protein>
<dbReference type="Proteomes" id="UP000000770">
    <property type="component" value="Chromosome"/>
</dbReference>
<reference evidence="1 2" key="1">
    <citation type="submission" date="2007-11" db="EMBL/GenBank/DDBJ databases">
        <title>Complete sequence of chromosome of Shewanella baltica OS195.</title>
        <authorList>
            <consortium name="US DOE Joint Genome Institute"/>
            <person name="Copeland A."/>
            <person name="Lucas S."/>
            <person name="Lapidus A."/>
            <person name="Barry K."/>
            <person name="Glavina del Rio T."/>
            <person name="Dalin E."/>
            <person name="Tice H."/>
            <person name="Pitluck S."/>
            <person name="Chain P."/>
            <person name="Malfatti S."/>
            <person name="Shin M."/>
            <person name="Vergez L."/>
            <person name="Schmutz J."/>
            <person name="Larimer F."/>
            <person name="Land M."/>
            <person name="Hauser L."/>
            <person name="Kyrpides N."/>
            <person name="Kim E."/>
            <person name="Brettar I."/>
            <person name="Rodrigues J."/>
            <person name="Konstantinidis K."/>
            <person name="Klappenbach J."/>
            <person name="Hofle M."/>
            <person name="Tiedje J."/>
            <person name="Richardson P."/>
        </authorList>
    </citation>
    <scope>NUCLEOTIDE SEQUENCE [LARGE SCALE GENOMIC DNA]</scope>
    <source>
        <strain evidence="1 2">OS195</strain>
    </source>
</reference>
<proteinExistence type="predicted"/>
<dbReference type="RefSeq" id="WP_012197317.1">
    <property type="nucleotide sequence ID" value="NC_009997.1"/>
</dbReference>
<accession>A9KUP1</accession>
<evidence type="ECO:0000313" key="2">
    <source>
        <dbReference type="Proteomes" id="UP000000770"/>
    </source>
</evidence>
<dbReference type="Pfam" id="PF10109">
    <property type="entry name" value="Phage_TAC_7"/>
    <property type="match status" value="1"/>
</dbReference>
<dbReference type="AlphaFoldDB" id="A9KUP1"/>
<organism evidence="1 2">
    <name type="scientific">Shewanella baltica (strain OS195)</name>
    <dbReference type="NCBI Taxonomy" id="399599"/>
    <lineage>
        <taxon>Bacteria</taxon>
        <taxon>Pseudomonadati</taxon>
        <taxon>Pseudomonadota</taxon>
        <taxon>Gammaproteobacteria</taxon>
        <taxon>Alteromonadales</taxon>
        <taxon>Shewanellaceae</taxon>
        <taxon>Shewanella</taxon>
    </lineage>
</organism>
<dbReference type="HOGENOM" id="CLU_150496_2_1_6"/>
<dbReference type="KEGG" id="sbn:Sbal195_2893"/>
<name>A9KUP1_SHEB9</name>
<gene>
    <name evidence="1" type="ordered locus">Sbal195_2893</name>
</gene>